<dbReference type="KEGG" id="ned:HUN01_26300"/>
<evidence type="ECO:0000313" key="2">
    <source>
        <dbReference type="Proteomes" id="UP000514713"/>
    </source>
</evidence>
<keyword evidence="2" id="KW-1185">Reference proteome</keyword>
<dbReference type="EMBL" id="CP054698">
    <property type="protein sequence ID" value="QMS90920.1"/>
    <property type="molecule type" value="Genomic_DNA"/>
</dbReference>
<dbReference type="RefSeq" id="WP_181928632.1">
    <property type="nucleotide sequence ID" value="NZ_CP054698.1"/>
</dbReference>
<accession>A0A7D7QQE3</accession>
<organism evidence="1 2">
    <name type="scientific">Nostoc edaphicum CCNP1411</name>
    <dbReference type="NCBI Taxonomy" id="1472755"/>
    <lineage>
        <taxon>Bacteria</taxon>
        <taxon>Bacillati</taxon>
        <taxon>Cyanobacteriota</taxon>
        <taxon>Cyanophyceae</taxon>
        <taxon>Nostocales</taxon>
        <taxon>Nostocaceae</taxon>
        <taxon>Nostoc</taxon>
    </lineage>
</organism>
<sequence length="100" mass="11513">MSLLQPISLPTQPVSLLSQPVLLLLQPVLLLSQPVLLLTQPVSLLTQRVLLLTQPVSLPKLIYLWQMLMRSLPQLKQNLYIQILYYYQHNSDLRKVGTVR</sequence>
<reference evidence="2" key="1">
    <citation type="submission" date="2020-06" db="EMBL/GenBank/DDBJ databases">
        <title>Nostoc edaphicum CCNP1411 genome.</title>
        <authorList>
            <person name="Fidor A."/>
            <person name="Grabski M."/>
            <person name="Gawor J."/>
            <person name="Gromadka R."/>
            <person name="Wegrzyn G."/>
            <person name="Mazur-Marzec H."/>
        </authorList>
    </citation>
    <scope>NUCLEOTIDE SEQUENCE [LARGE SCALE GENOMIC DNA]</scope>
    <source>
        <strain evidence="2">CCNP1411</strain>
    </source>
</reference>
<dbReference type="AlphaFoldDB" id="A0A7D7QQE3"/>
<evidence type="ECO:0000313" key="1">
    <source>
        <dbReference type="EMBL" id="QMS90920.1"/>
    </source>
</evidence>
<proteinExistence type="predicted"/>
<gene>
    <name evidence="1" type="ORF">HUN01_26300</name>
</gene>
<name>A0A7D7QQE3_9NOSO</name>
<dbReference type="Proteomes" id="UP000514713">
    <property type="component" value="Chromosome"/>
</dbReference>
<protein>
    <submittedName>
        <fullName evidence="1">Uncharacterized protein</fullName>
    </submittedName>
</protein>